<evidence type="ECO:0000313" key="1">
    <source>
        <dbReference type="EMBL" id="KAJ3831751.1"/>
    </source>
</evidence>
<comment type="caution">
    <text evidence="1">The sequence shown here is derived from an EMBL/GenBank/DDBJ whole genome shotgun (WGS) entry which is preliminary data.</text>
</comment>
<proteinExistence type="predicted"/>
<gene>
    <name evidence="1" type="ORF">F5878DRAFT_667236</name>
</gene>
<dbReference type="EMBL" id="MU807255">
    <property type="protein sequence ID" value="KAJ3831751.1"/>
    <property type="molecule type" value="Genomic_DNA"/>
</dbReference>
<name>A0AA38U3V8_9AGAR</name>
<reference evidence="1" key="1">
    <citation type="submission" date="2022-08" db="EMBL/GenBank/DDBJ databases">
        <authorList>
            <consortium name="DOE Joint Genome Institute"/>
            <person name="Min B."/>
            <person name="Riley R."/>
            <person name="Sierra-Patev S."/>
            <person name="Naranjo-Ortiz M."/>
            <person name="Looney B."/>
            <person name="Konkel Z."/>
            <person name="Slot J.C."/>
            <person name="Sakamoto Y."/>
            <person name="Steenwyk J.L."/>
            <person name="Rokas A."/>
            <person name="Carro J."/>
            <person name="Camarero S."/>
            <person name="Ferreira P."/>
            <person name="Molpeceres G."/>
            <person name="Ruiz-Duenas F.J."/>
            <person name="Serrano A."/>
            <person name="Henrissat B."/>
            <person name="Drula E."/>
            <person name="Hughes K.W."/>
            <person name="Mata J.L."/>
            <person name="Ishikawa N.K."/>
            <person name="Vargas-Isla R."/>
            <person name="Ushijima S."/>
            <person name="Smith C.A."/>
            <person name="Ahrendt S."/>
            <person name="Andreopoulos W."/>
            <person name="He G."/>
            <person name="Labutti K."/>
            <person name="Lipzen A."/>
            <person name="Ng V."/>
            <person name="Sandor L."/>
            <person name="Barry K."/>
            <person name="Martinez A.T."/>
            <person name="Xiao Y."/>
            <person name="Gibbons J.G."/>
            <person name="Terashima K."/>
            <person name="Hibbett D.S."/>
            <person name="Grigoriev I.V."/>
        </authorList>
    </citation>
    <scope>NUCLEOTIDE SEQUENCE</scope>
    <source>
        <strain evidence="1">TFB9207</strain>
    </source>
</reference>
<accession>A0AA38U3V8</accession>
<sequence>MDRIDRHEINRNILDEDFQKTATIKVWLQEGSSPIILRIHIPSYPLFSLATCPQIFDEIMQKNWTQPMATYDPVQKEWQYHTASTVREVPSSRIMAYRAIPAGITGISIQDCPGLAETISLYHSHNPLPNSVQRKRQWPAEYSYTEIVSGMRFMKELYKTGPPEAIYFTAFPDAHRYASSTFNRHKKFFDRAESLGLITPQFETDSWENFYKKNSSVTRHNSVTQSSEASATPLATETGQALSSGLPALSDMFAEDLSLDLFATLEQWQGGLENSSDFIPSQENELGIAGFDLSFLTNF</sequence>
<dbReference type="Proteomes" id="UP001163846">
    <property type="component" value="Unassembled WGS sequence"/>
</dbReference>
<dbReference type="AlphaFoldDB" id="A0AA38U3V8"/>
<keyword evidence="2" id="KW-1185">Reference proteome</keyword>
<organism evidence="1 2">
    <name type="scientific">Lentinula raphanica</name>
    <dbReference type="NCBI Taxonomy" id="153919"/>
    <lineage>
        <taxon>Eukaryota</taxon>
        <taxon>Fungi</taxon>
        <taxon>Dikarya</taxon>
        <taxon>Basidiomycota</taxon>
        <taxon>Agaricomycotina</taxon>
        <taxon>Agaricomycetes</taxon>
        <taxon>Agaricomycetidae</taxon>
        <taxon>Agaricales</taxon>
        <taxon>Marasmiineae</taxon>
        <taxon>Omphalotaceae</taxon>
        <taxon>Lentinula</taxon>
    </lineage>
</organism>
<evidence type="ECO:0000313" key="2">
    <source>
        <dbReference type="Proteomes" id="UP001163846"/>
    </source>
</evidence>
<protein>
    <submittedName>
        <fullName evidence="1">Uncharacterized protein</fullName>
    </submittedName>
</protein>